<dbReference type="InterPro" id="IPR011990">
    <property type="entry name" value="TPR-like_helical_dom_sf"/>
</dbReference>
<comment type="subcellular location">
    <subcellularLocation>
        <location evidence="1">Membrane</location>
        <topology evidence="1">Single-pass membrane protein</topology>
    </subcellularLocation>
</comment>
<protein>
    <submittedName>
        <fullName evidence="10">Tetratricopeptide TPR_2</fullName>
    </submittedName>
</protein>
<keyword evidence="3" id="KW-0677">Repeat</keyword>
<evidence type="ECO:0000256" key="3">
    <source>
        <dbReference type="ARBA" id="ARBA00022737"/>
    </source>
</evidence>
<keyword evidence="2" id="KW-0812">Transmembrane</keyword>
<gene>
    <name evidence="10" type="ORF">GPEL0_01f1153</name>
</gene>
<dbReference type="Pfam" id="PF07719">
    <property type="entry name" value="TPR_2"/>
    <property type="match status" value="1"/>
</dbReference>
<dbReference type="Gene3D" id="1.25.40.10">
    <property type="entry name" value="Tetratricopeptide repeat domain"/>
    <property type="match status" value="3"/>
</dbReference>
<comment type="caution">
    <text evidence="10">The sequence shown here is derived from an EMBL/GenBank/DDBJ whole genome shotgun (WGS) entry which is preliminary data.</text>
</comment>
<keyword evidence="11" id="KW-1185">Reference proteome</keyword>
<evidence type="ECO:0000313" key="11">
    <source>
        <dbReference type="Proteomes" id="UP000194153"/>
    </source>
</evidence>
<dbReference type="InterPro" id="IPR013105">
    <property type="entry name" value="TPR_2"/>
</dbReference>
<evidence type="ECO:0000256" key="1">
    <source>
        <dbReference type="ARBA" id="ARBA00004167"/>
    </source>
</evidence>
<dbReference type="PANTHER" id="PTHR46208:SF1">
    <property type="entry name" value="MITOCHONDRIAL IMPORT RECEPTOR SUBUNIT TOM70"/>
    <property type="match status" value="1"/>
</dbReference>
<feature type="region of interest" description="Disordered" evidence="9">
    <location>
        <begin position="8"/>
        <end position="31"/>
    </location>
</feature>
<dbReference type="PROSITE" id="PS50005">
    <property type="entry name" value="TPR"/>
    <property type="match status" value="3"/>
</dbReference>
<feature type="repeat" description="TPR" evidence="8">
    <location>
        <begin position="264"/>
        <end position="297"/>
    </location>
</feature>
<dbReference type="EMBL" id="BDQG01000001">
    <property type="protein sequence ID" value="GAW65997.1"/>
    <property type="molecule type" value="Genomic_DNA"/>
</dbReference>
<dbReference type="Proteomes" id="UP000194153">
    <property type="component" value="Unassembled WGS sequence"/>
</dbReference>
<feature type="repeat" description="TPR" evidence="8">
    <location>
        <begin position="230"/>
        <end position="263"/>
    </location>
</feature>
<keyword evidence="4 8" id="KW-0802">TPR repeat</keyword>
<keyword evidence="6" id="KW-0472">Membrane</keyword>
<accession>A0ABQ0MGV5</accession>
<proteinExistence type="inferred from homology"/>
<dbReference type="InterPro" id="IPR019734">
    <property type="entry name" value="TPR_rpt"/>
</dbReference>
<evidence type="ECO:0000256" key="4">
    <source>
        <dbReference type="ARBA" id="ARBA00022803"/>
    </source>
</evidence>
<evidence type="ECO:0000313" key="10">
    <source>
        <dbReference type="EMBL" id="GAW65997.1"/>
    </source>
</evidence>
<evidence type="ECO:0000256" key="5">
    <source>
        <dbReference type="ARBA" id="ARBA00022989"/>
    </source>
</evidence>
<dbReference type="SMART" id="SM00028">
    <property type="entry name" value="TPR"/>
    <property type="match status" value="6"/>
</dbReference>
<feature type="repeat" description="TPR" evidence="8">
    <location>
        <begin position="196"/>
        <end position="229"/>
    </location>
</feature>
<dbReference type="SUPFAM" id="SSF48452">
    <property type="entry name" value="TPR-like"/>
    <property type="match status" value="3"/>
</dbReference>
<name>A0ABQ0MGV5_9BACT</name>
<reference evidence="11" key="1">
    <citation type="submission" date="2017-05" db="EMBL/GenBank/DDBJ databases">
        <title>Draft genome sequence of Geobacter pelophilus, a iron(III)-reducing bacteria.</title>
        <authorList>
            <person name="Aoyagi T."/>
            <person name="Koike H."/>
            <person name="Morita T."/>
            <person name="Sato Y."/>
            <person name="Habe H."/>
            <person name="Hori T."/>
        </authorList>
    </citation>
    <scope>NUCLEOTIDE SEQUENCE [LARGE SCALE GENOMIC DNA]</scope>
    <source>
        <strain evidence="11">Drf2</strain>
    </source>
</reference>
<keyword evidence="5" id="KW-1133">Transmembrane helix</keyword>
<dbReference type="PANTHER" id="PTHR46208">
    <property type="entry name" value="MITOCHONDRIAL IMPORT RECEPTOR SUBUNIT TOM70"/>
    <property type="match status" value="1"/>
</dbReference>
<evidence type="ECO:0000256" key="9">
    <source>
        <dbReference type="SAM" id="MobiDB-lite"/>
    </source>
</evidence>
<dbReference type="RefSeq" id="WP_085812394.1">
    <property type="nucleotide sequence ID" value="NZ_BDQG01000001.1"/>
</dbReference>
<organism evidence="10 11">
    <name type="scientific">Geoanaerobacter pelophilus</name>
    <dbReference type="NCBI Taxonomy" id="60036"/>
    <lineage>
        <taxon>Bacteria</taxon>
        <taxon>Pseudomonadati</taxon>
        <taxon>Thermodesulfobacteriota</taxon>
        <taxon>Desulfuromonadia</taxon>
        <taxon>Geobacterales</taxon>
        <taxon>Geobacteraceae</taxon>
        <taxon>Geoanaerobacter</taxon>
    </lineage>
</organism>
<dbReference type="PROSITE" id="PS50293">
    <property type="entry name" value="TPR_REGION"/>
    <property type="match status" value="1"/>
</dbReference>
<evidence type="ECO:0000256" key="6">
    <source>
        <dbReference type="ARBA" id="ARBA00023136"/>
    </source>
</evidence>
<sequence length="415" mass="44965">MGFFNKFFGGKEKGETEDAQGTGRKGDYTSPSQGSDFVAALSLQLHDDLDGAFAAYVKLAEEAPQDNLSTFFASSIMAGKGGVSEAASNLRSISQRISSSGESISRVISTELFEAVLDHPAVRIPAVTDLVLAFAEALKRGGFLQESAVCFEIAASLVPGNAHVLHKFGDVLHDLRMYDYAEEVLKGALRLASHHWGALYTYAVLLHDLGRNEEALAYYERAVKVDPNHANCRNNYGSALMSLGRFDEALEQCNMAAELAPEAPLVQVNLGNVHLMKQNYDEARACFEAAASLDANLAQAHFGLGAVEQKLGGDNKRVREHFQKAIELSPAIPQFHHALAKLLAGEGDQEALTHFAAAEKLDQALRDLQRDFGSACLGFGRWEEGLKHLETALEQNPEDALARDILAIAQKQAPA</sequence>
<evidence type="ECO:0000256" key="7">
    <source>
        <dbReference type="ARBA" id="ARBA00038030"/>
    </source>
</evidence>
<dbReference type="Pfam" id="PF13432">
    <property type="entry name" value="TPR_16"/>
    <property type="match status" value="1"/>
</dbReference>
<evidence type="ECO:0000256" key="8">
    <source>
        <dbReference type="PROSITE-ProRule" id="PRU00339"/>
    </source>
</evidence>
<comment type="similarity">
    <text evidence="7">Belongs to the Tom70 family.</text>
</comment>
<evidence type="ECO:0000256" key="2">
    <source>
        <dbReference type="ARBA" id="ARBA00022692"/>
    </source>
</evidence>